<proteinExistence type="predicted"/>
<dbReference type="AlphaFoldDB" id="A0A834C5M3"/>
<dbReference type="EMBL" id="WKFB01000489">
    <property type="protein sequence ID" value="KAF6721538.1"/>
    <property type="molecule type" value="Genomic_DNA"/>
</dbReference>
<gene>
    <name evidence="1" type="ORF">FQA47_002176</name>
</gene>
<evidence type="ECO:0000313" key="2">
    <source>
        <dbReference type="Proteomes" id="UP000646548"/>
    </source>
</evidence>
<evidence type="ECO:0000313" key="1">
    <source>
        <dbReference type="EMBL" id="KAF6721538.1"/>
    </source>
</evidence>
<organism evidence="1 2">
    <name type="scientific">Oryzias melastigma</name>
    <name type="common">Marine medaka</name>
    <dbReference type="NCBI Taxonomy" id="30732"/>
    <lineage>
        <taxon>Eukaryota</taxon>
        <taxon>Metazoa</taxon>
        <taxon>Chordata</taxon>
        <taxon>Craniata</taxon>
        <taxon>Vertebrata</taxon>
        <taxon>Euteleostomi</taxon>
        <taxon>Actinopterygii</taxon>
        <taxon>Neopterygii</taxon>
        <taxon>Teleostei</taxon>
        <taxon>Neoteleostei</taxon>
        <taxon>Acanthomorphata</taxon>
        <taxon>Ovalentaria</taxon>
        <taxon>Atherinomorphae</taxon>
        <taxon>Beloniformes</taxon>
        <taxon>Adrianichthyidae</taxon>
        <taxon>Oryziinae</taxon>
        <taxon>Oryzias</taxon>
    </lineage>
</organism>
<sequence>MGTATSKMFDLLGSVQSEKSSVVPCPIRARGRLVGWALWAGTAEPADLGFPALFQFRVESASRRISAGREDFSFCHPFDCSL</sequence>
<comment type="caution">
    <text evidence="1">The sequence shown here is derived from an EMBL/GenBank/DDBJ whole genome shotgun (WGS) entry which is preliminary data.</text>
</comment>
<accession>A0A834C5M3</accession>
<dbReference type="Proteomes" id="UP000646548">
    <property type="component" value="Unassembled WGS sequence"/>
</dbReference>
<name>A0A834C5M3_ORYME</name>
<protein>
    <submittedName>
        <fullName evidence="1">Uncharacterized protein</fullName>
    </submittedName>
</protein>
<reference evidence="1" key="1">
    <citation type="journal article" name="BMC Genomics">
        <title>Long-read sequencing and de novo genome assembly of marine medaka (Oryzias melastigma).</title>
        <authorList>
            <person name="Liang P."/>
            <person name="Saqib H.S.A."/>
            <person name="Ni X."/>
            <person name="Shen Y."/>
        </authorList>
    </citation>
    <scope>NUCLEOTIDE SEQUENCE</scope>
    <source>
        <strain evidence="1">Bigg-433</strain>
    </source>
</reference>